<protein>
    <submittedName>
        <fullName evidence="3">YciI family protein</fullName>
    </submittedName>
</protein>
<evidence type="ECO:0000259" key="2">
    <source>
        <dbReference type="Pfam" id="PF03795"/>
    </source>
</evidence>
<gene>
    <name evidence="3" type="ORF">K8F61_07230</name>
</gene>
<dbReference type="Gene3D" id="3.30.70.1060">
    <property type="entry name" value="Dimeric alpha+beta barrel"/>
    <property type="match status" value="1"/>
</dbReference>
<dbReference type="EMBL" id="CP082781">
    <property type="protein sequence ID" value="UGS27946.1"/>
    <property type="molecule type" value="Genomic_DNA"/>
</dbReference>
<reference evidence="3 4" key="1">
    <citation type="submission" date="2023-01" db="EMBL/GenBank/DDBJ databases">
        <title>Characterization of estradiol degrading bacteria Microbacterium sp. MZT7 and reveal degrading genes through genome analysis.</title>
        <authorList>
            <person name="Hao P."/>
            <person name="Gao Y."/>
        </authorList>
    </citation>
    <scope>NUCLEOTIDE SEQUENCE [LARGE SCALE GENOMIC DNA]</scope>
    <source>
        <strain evidence="3 4">MZT7</strain>
    </source>
</reference>
<comment type="similarity">
    <text evidence="1">Belongs to the YciI family.</text>
</comment>
<dbReference type="PANTHER" id="PTHR35174">
    <property type="entry name" value="BLL7171 PROTEIN-RELATED"/>
    <property type="match status" value="1"/>
</dbReference>
<dbReference type="RefSeq" id="WP_231821180.1">
    <property type="nucleotide sequence ID" value="NZ_CP082781.1"/>
</dbReference>
<accession>A0ABY3RYA9</accession>
<feature type="domain" description="YCII-related" evidence="2">
    <location>
        <begin position="1"/>
        <end position="111"/>
    </location>
</feature>
<evidence type="ECO:0000313" key="3">
    <source>
        <dbReference type="EMBL" id="UGS27946.1"/>
    </source>
</evidence>
<dbReference type="Proteomes" id="UP001199642">
    <property type="component" value="Chromosome"/>
</dbReference>
<keyword evidence="4" id="KW-1185">Reference proteome</keyword>
<dbReference type="Pfam" id="PF03795">
    <property type="entry name" value="YCII"/>
    <property type="match status" value="1"/>
</dbReference>
<sequence>MKYVLMFTSDPELDARVPEEVQEADLARILEWHEANAQHILDGGAALHSAESATTVRASERGPVVVDGPFSEAKEVIGGFTLIDVPDLDAALALARTWPSLEHPGNAVEIRPMCDDEELFA</sequence>
<name>A0ABY3RYA9_9MICO</name>
<evidence type="ECO:0000313" key="4">
    <source>
        <dbReference type="Proteomes" id="UP001199642"/>
    </source>
</evidence>
<evidence type="ECO:0000256" key="1">
    <source>
        <dbReference type="ARBA" id="ARBA00007689"/>
    </source>
</evidence>
<dbReference type="InterPro" id="IPR011008">
    <property type="entry name" value="Dimeric_a/b-barrel"/>
</dbReference>
<dbReference type="PANTHER" id="PTHR35174:SF3">
    <property type="entry name" value="BLL7171 PROTEIN"/>
    <property type="match status" value="1"/>
</dbReference>
<organism evidence="3 4">
    <name type="scientific">Microbacterium resistens</name>
    <dbReference type="NCBI Taxonomy" id="156977"/>
    <lineage>
        <taxon>Bacteria</taxon>
        <taxon>Bacillati</taxon>
        <taxon>Actinomycetota</taxon>
        <taxon>Actinomycetes</taxon>
        <taxon>Micrococcales</taxon>
        <taxon>Microbacteriaceae</taxon>
        <taxon>Microbacterium</taxon>
    </lineage>
</organism>
<dbReference type="InterPro" id="IPR005545">
    <property type="entry name" value="YCII"/>
</dbReference>
<dbReference type="SUPFAM" id="SSF54909">
    <property type="entry name" value="Dimeric alpha+beta barrel"/>
    <property type="match status" value="1"/>
</dbReference>
<proteinExistence type="inferred from homology"/>